<feature type="transmembrane region" description="Helical" evidence="12">
    <location>
        <begin position="1274"/>
        <end position="1302"/>
    </location>
</feature>
<dbReference type="GO" id="GO:0140359">
    <property type="term" value="F:ABC-type transporter activity"/>
    <property type="evidence" value="ECO:0007669"/>
    <property type="project" value="InterPro"/>
</dbReference>
<protein>
    <recommendedName>
        <fullName evidence="13">ABC transporter domain-containing protein</fullName>
    </recommendedName>
</protein>
<dbReference type="Gene3D" id="3.40.50.300">
    <property type="entry name" value="P-loop containing nucleotide triphosphate hydrolases"/>
    <property type="match status" value="1"/>
</dbReference>
<dbReference type="InterPro" id="IPR027417">
    <property type="entry name" value="P-loop_NTPase"/>
</dbReference>
<dbReference type="Pfam" id="PF00294">
    <property type="entry name" value="PfkB"/>
    <property type="match status" value="2"/>
</dbReference>
<dbReference type="InterPro" id="IPR002173">
    <property type="entry name" value="Carboh/pur_kinase_PfkB_CS"/>
</dbReference>
<feature type="transmembrane region" description="Helical" evidence="12">
    <location>
        <begin position="1308"/>
        <end position="1330"/>
    </location>
</feature>
<evidence type="ECO:0000256" key="3">
    <source>
        <dbReference type="ARBA" id="ARBA00022448"/>
    </source>
</evidence>
<dbReference type="Pfam" id="PF00005">
    <property type="entry name" value="ABC_tran"/>
    <property type="match status" value="1"/>
</dbReference>
<evidence type="ECO:0000256" key="7">
    <source>
        <dbReference type="ARBA" id="ARBA00022777"/>
    </source>
</evidence>
<dbReference type="Pfam" id="PF19055">
    <property type="entry name" value="ABC2_membrane_7"/>
    <property type="match status" value="2"/>
</dbReference>
<dbReference type="SUPFAM" id="SSF53613">
    <property type="entry name" value="Ribokinase-like"/>
    <property type="match status" value="1"/>
</dbReference>
<evidence type="ECO:0000256" key="5">
    <source>
        <dbReference type="ARBA" id="ARBA00022692"/>
    </source>
</evidence>
<dbReference type="SUPFAM" id="SSF52540">
    <property type="entry name" value="P-loop containing nucleoside triphosphate hydrolases"/>
    <property type="match status" value="1"/>
</dbReference>
<evidence type="ECO:0000313" key="15">
    <source>
        <dbReference type="Proteomes" id="UP000279271"/>
    </source>
</evidence>
<evidence type="ECO:0000256" key="9">
    <source>
        <dbReference type="ARBA" id="ARBA00022989"/>
    </source>
</evidence>
<keyword evidence="3" id="KW-0813">Transport</keyword>
<dbReference type="PROSITE" id="PS00211">
    <property type="entry name" value="ABC_TRANSPORTER_1"/>
    <property type="match status" value="1"/>
</dbReference>
<feature type="compositionally biased region" description="Low complexity" evidence="11">
    <location>
        <begin position="719"/>
        <end position="741"/>
    </location>
</feature>
<keyword evidence="5 12" id="KW-0812">Transmembrane</keyword>
<dbReference type="InterPro" id="IPR029056">
    <property type="entry name" value="Ribokinase-like"/>
</dbReference>
<comment type="caution">
    <text evidence="14">The sequence shown here is derived from an EMBL/GenBank/DDBJ whole genome shotgun (WGS) entry which is preliminary data.</text>
</comment>
<evidence type="ECO:0000313" key="14">
    <source>
        <dbReference type="EMBL" id="RMZ56816.1"/>
    </source>
</evidence>
<evidence type="ECO:0000256" key="8">
    <source>
        <dbReference type="ARBA" id="ARBA00022840"/>
    </source>
</evidence>
<feature type="region of interest" description="Disordered" evidence="11">
    <location>
        <begin position="653"/>
        <end position="686"/>
    </location>
</feature>
<keyword evidence="9 12" id="KW-1133">Transmembrane helix</keyword>
<comment type="similarity">
    <text evidence="2">Belongs to the ABC transporter superfamily. ABCG family. Eye pigment precursor importer (TC 3.A.1.204) subfamily.</text>
</comment>
<proteinExistence type="inferred from homology"/>
<gene>
    <name evidence="14" type="ORF">APUTEX25_002905</name>
</gene>
<dbReference type="InterPro" id="IPR003439">
    <property type="entry name" value="ABC_transporter-like_ATP-bd"/>
</dbReference>
<keyword evidence="10 12" id="KW-0472">Membrane</keyword>
<dbReference type="GO" id="GO:0016887">
    <property type="term" value="F:ATP hydrolysis activity"/>
    <property type="evidence" value="ECO:0007669"/>
    <property type="project" value="InterPro"/>
</dbReference>
<dbReference type="InterPro" id="IPR003593">
    <property type="entry name" value="AAA+_ATPase"/>
</dbReference>
<dbReference type="CDD" id="cd03213">
    <property type="entry name" value="ABCG_EPDR"/>
    <property type="match status" value="1"/>
</dbReference>
<dbReference type="FunFam" id="3.40.50.300:FF:000367">
    <property type="entry name" value="ABC transporter G family member 24"/>
    <property type="match status" value="1"/>
</dbReference>
<dbReference type="InterPro" id="IPR043926">
    <property type="entry name" value="ABCG_dom"/>
</dbReference>
<evidence type="ECO:0000256" key="11">
    <source>
        <dbReference type="SAM" id="MobiDB-lite"/>
    </source>
</evidence>
<dbReference type="InterPro" id="IPR050352">
    <property type="entry name" value="ABCG_transporters"/>
</dbReference>
<dbReference type="GO" id="GO:0016301">
    <property type="term" value="F:kinase activity"/>
    <property type="evidence" value="ECO:0007669"/>
    <property type="project" value="UniProtKB-KW"/>
</dbReference>
<dbReference type="EMBL" id="QOKY01000135">
    <property type="protein sequence ID" value="RMZ56816.1"/>
    <property type="molecule type" value="Genomic_DNA"/>
</dbReference>
<feature type="compositionally biased region" description="Basic and acidic residues" evidence="11">
    <location>
        <begin position="706"/>
        <end position="715"/>
    </location>
</feature>
<dbReference type="PROSITE" id="PS00584">
    <property type="entry name" value="PFKB_KINASES_2"/>
    <property type="match status" value="1"/>
</dbReference>
<comment type="subcellular location">
    <subcellularLocation>
        <location evidence="1">Membrane</location>
        <topology evidence="1">Multi-pass membrane protein</topology>
    </subcellularLocation>
</comment>
<keyword evidence="6" id="KW-0547">Nucleotide-binding</keyword>
<dbReference type="InterPro" id="IPR017871">
    <property type="entry name" value="ABC_transporter-like_CS"/>
</dbReference>
<dbReference type="PROSITE" id="PS50893">
    <property type="entry name" value="ABC_TRANSPORTER_2"/>
    <property type="match status" value="1"/>
</dbReference>
<evidence type="ECO:0000256" key="1">
    <source>
        <dbReference type="ARBA" id="ARBA00004141"/>
    </source>
</evidence>
<evidence type="ECO:0000256" key="12">
    <source>
        <dbReference type="SAM" id="Phobius"/>
    </source>
</evidence>
<keyword evidence="4" id="KW-0808">Transferase</keyword>
<evidence type="ECO:0000256" key="4">
    <source>
        <dbReference type="ARBA" id="ARBA00022679"/>
    </source>
</evidence>
<organism evidence="14 15">
    <name type="scientific">Auxenochlorella protothecoides</name>
    <name type="common">Green microalga</name>
    <name type="synonym">Chlorella protothecoides</name>
    <dbReference type="NCBI Taxonomy" id="3075"/>
    <lineage>
        <taxon>Eukaryota</taxon>
        <taxon>Viridiplantae</taxon>
        <taxon>Chlorophyta</taxon>
        <taxon>core chlorophytes</taxon>
        <taxon>Trebouxiophyceae</taxon>
        <taxon>Chlorellales</taxon>
        <taxon>Chlorellaceae</taxon>
        <taxon>Auxenochlorella</taxon>
    </lineage>
</organism>
<sequence>MVGTKVVLFGDPIVDIVAHVPASVLDDIGAEPGGCSLVSSEELEGLLSIPSVQATARRALGGSAANVAKTLAVLSGDGDTSVCFCGMVGEDAEAQLVSSGLKEYDVLPALLSTPQPTAACLCLVTPDGQRTMRTCLAAAAQLQDPALVPGGLLEGARLVHCEGYCLYRGGFAEGMAQLGGDTVADHSDPLQAVLAFLSGRCRLAVVSLGEDGCVMRARSGDEARGRARPRQVADTVGAGDAFTAGVLWGMLGGHSLAGAALAGCEAGGVAVEAAGAEPGVAALTALRASLAGLLPEHGSTGRGSMLCRHLLALTLLLAVQSRAWGPDWVPWTPLGPSHRRPEVPDTPWSRTVDRLWNATRAQVAFCVGDRREPALGLLAASFPWPLPSGPASEPVCASSQGLETFLCRPAEIESYARYMLPTENPEKVPDTPHCRAGNASSACSPGFFDANPAHRDEARAWSAAAAATHPCCEGYFCPSGLDCVMPCPLGAYCPRAVPAPPPPPYRTGHPGEDPDMWCAPYAYKRRAGLGCGGADKWGIVPPEHAFPVADWSEGTGSVYCRGGSYCPTTLRSVPCPARHFCRQGTTEPEACPPGAVCPPGTEIFDDNFTGFTIDFLLILVLCIVWQLSQWYRALMRRLSSMERLAVTWGRTQALPPPDIAATAEGEAEGGPAAESTSPGKRWGKWLRRGWNKGSNPLLEHLQAEAPTDRAADGRDGPIGAAQADHANGAGAQPPDGAGEAGPAPPPSPRPQLHIEFFALGLALGPRRKAVLQGVTGCLAASRLTAIMGPSGAGKTTLLNVLAGRAQKGRRSGEVRVNGVVDRLERYKRVTGFVPQDDIMHPDLTVAEALAFAARFRLPSHTHPAQHEAAVERTLRALGLEGVADSLIGDPDARGISGGQKKRVSIGLELVADPALLLLDEPTSGLDASASRALVAALRGIVRRGVTAAAVVHQPSAQVLAMLDDVLLLGAGGRTVFYGPAQGVQTHFEGLGYVLPPRLNPADAFLDIITGDRGRGPEGLDAVAPGFLAEAWAAREAGGGAEAGPDWGGVYGRGDGILERGGEPAGWRRPARLCDPEEGLVASPSGRCGEGSPHALDSCLSPAGPLSSPGKKVTWPALRLWRRRVWEASSYGLDQAHATLADFWSGMVEAVGRLDGVMVNSGGRPTSRSQRERVRLATRAVPGFLRQYRWCLGRAALQRSRDPVGVLVDTVIIAVTGMTLGLLSDRGRETIMHYAVSTTYSVVAVGLMATVGGLSTFGTRRLIAQREAAAGLNRLAFFLALDSVDAVLSLIHSAVYLVMWYSFAVPRAVVWQMYAVTAATVYACTGMAYLLSQVLEPGTAQLAAAVFSLLSTMIARQGNPSGAVRLLQGFSFARWALEGMVVSESNRLTGVWLLARCADLASLRYDVRRFGACLAALGALGLGARAAALGLIFRRGLYG</sequence>
<keyword evidence="7" id="KW-0418">Kinase</keyword>
<feature type="compositionally biased region" description="Low complexity" evidence="11">
    <location>
        <begin position="660"/>
        <end position="674"/>
    </location>
</feature>
<evidence type="ECO:0000256" key="10">
    <source>
        <dbReference type="ARBA" id="ARBA00023136"/>
    </source>
</evidence>
<accession>A0A3M7L5P1</accession>
<dbReference type="Gene3D" id="3.40.1190.20">
    <property type="match status" value="2"/>
</dbReference>
<name>A0A3M7L5P1_AUXPR</name>
<feature type="transmembrane region" description="Helical" evidence="12">
    <location>
        <begin position="1233"/>
        <end position="1253"/>
    </location>
</feature>
<evidence type="ECO:0000259" key="13">
    <source>
        <dbReference type="PROSITE" id="PS50893"/>
    </source>
</evidence>
<keyword evidence="8" id="KW-0067">ATP-binding</keyword>
<evidence type="ECO:0000256" key="6">
    <source>
        <dbReference type="ARBA" id="ARBA00022741"/>
    </source>
</evidence>
<dbReference type="SMART" id="SM00382">
    <property type="entry name" value="AAA"/>
    <property type="match status" value="1"/>
</dbReference>
<evidence type="ECO:0000256" key="2">
    <source>
        <dbReference type="ARBA" id="ARBA00005814"/>
    </source>
</evidence>
<dbReference type="PANTHER" id="PTHR48041:SF91">
    <property type="entry name" value="ABC TRANSPORTER G FAMILY MEMBER 28"/>
    <property type="match status" value="1"/>
</dbReference>
<dbReference type="PANTHER" id="PTHR48041">
    <property type="entry name" value="ABC TRANSPORTER G FAMILY MEMBER 28"/>
    <property type="match status" value="1"/>
</dbReference>
<dbReference type="InterPro" id="IPR011611">
    <property type="entry name" value="PfkB_dom"/>
</dbReference>
<reference evidence="15" key="1">
    <citation type="journal article" date="2018" name="Algal Res.">
        <title>Characterization of plant carbon substrate utilization by Auxenochlorella protothecoides.</title>
        <authorList>
            <person name="Vogler B.W."/>
            <person name="Starkenburg S.R."/>
            <person name="Sudasinghe N."/>
            <person name="Schambach J.Y."/>
            <person name="Rollin J.A."/>
            <person name="Pattathil S."/>
            <person name="Barry A.N."/>
        </authorList>
    </citation>
    <scope>NUCLEOTIDE SEQUENCE [LARGE SCALE GENOMIC DNA]</scope>
    <source>
        <strain evidence="15">UTEX 25</strain>
    </source>
</reference>
<dbReference type="GO" id="GO:0005524">
    <property type="term" value="F:ATP binding"/>
    <property type="evidence" value="ECO:0007669"/>
    <property type="project" value="UniProtKB-KW"/>
</dbReference>
<feature type="transmembrane region" description="Helical" evidence="12">
    <location>
        <begin position="1409"/>
        <end position="1432"/>
    </location>
</feature>
<feature type="region of interest" description="Disordered" evidence="11">
    <location>
        <begin position="706"/>
        <end position="751"/>
    </location>
</feature>
<dbReference type="Proteomes" id="UP000279271">
    <property type="component" value="Unassembled WGS sequence"/>
</dbReference>
<feature type="domain" description="ABC transporter" evidence="13">
    <location>
        <begin position="754"/>
        <end position="995"/>
    </location>
</feature>
<dbReference type="CDD" id="cd01168">
    <property type="entry name" value="adenosine_kinase"/>
    <property type="match status" value="1"/>
</dbReference>
<dbReference type="GO" id="GO:0016020">
    <property type="term" value="C:membrane"/>
    <property type="evidence" value="ECO:0007669"/>
    <property type="project" value="UniProtKB-SubCell"/>
</dbReference>